<dbReference type="SUPFAM" id="SSF88723">
    <property type="entry name" value="PIN domain-like"/>
    <property type="match status" value="1"/>
</dbReference>
<evidence type="ECO:0000313" key="1">
    <source>
        <dbReference type="EMBL" id="GAA1748312.1"/>
    </source>
</evidence>
<comment type="caution">
    <text evidence="1">The sequence shown here is derived from an EMBL/GenBank/DDBJ whole genome shotgun (WGS) entry which is preliminary data.</text>
</comment>
<dbReference type="EMBL" id="BAAALS010000007">
    <property type="protein sequence ID" value="GAA1748312.1"/>
    <property type="molecule type" value="Genomic_DNA"/>
</dbReference>
<keyword evidence="2" id="KW-1185">Reference proteome</keyword>
<dbReference type="Gene3D" id="3.40.50.1010">
    <property type="entry name" value="5'-nuclease"/>
    <property type="match status" value="1"/>
</dbReference>
<dbReference type="RefSeq" id="WP_344079087.1">
    <property type="nucleotide sequence ID" value="NZ_BAAALS010000007.1"/>
</dbReference>
<reference evidence="2" key="1">
    <citation type="journal article" date="2019" name="Int. J. Syst. Evol. Microbiol.">
        <title>The Global Catalogue of Microorganisms (GCM) 10K type strain sequencing project: providing services to taxonomists for standard genome sequencing and annotation.</title>
        <authorList>
            <consortium name="The Broad Institute Genomics Platform"/>
            <consortium name="The Broad Institute Genome Sequencing Center for Infectious Disease"/>
            <person name="Wu L."/>
            <person name="Ma J."/>
        </authorList>
    </citation>
    <scope>NUCLEOTIDE SEQUENCE [LARGE SCALE GENOMIC DNA]</scope>
    <source>
        <strain evidence="2">JCM 13249</strain>
    </source>
</reference>
<sequence>MSGDEERQRPIRIVLDTSAIIEFTRQSIHVGELIAEVDDEQCAIAISVLSLAEALHSVADRDRLDLLVDHATVVLSADAADWRALAATYDIVGRLDTAAAALAAIDHDCAVLTRRPSLYAGLAGGGPVIPIED</sequence>
<accession>A0ABP4W6U1</accession>
<proteinExistence type="predicted"/>
<organism evidence="1 2">
    <name type="scientific">Luedemannella helvata</name>
    <dbReference type="NCBI Taxonomy" id="349315"/>
    <lineage>
        <taxon>Bacteria</taxon>
        <taxon>Bacillati</taxon>
        <taxon>Actinomycetota</taxon>
        <taxon>Actinomycetes</taxon>
        <taxon>Micromonosporales</taxon>
        <taxon>Micromonosporaceae</taxon>
        <taxon>Luedemannella</taxon>
    </lineage>
</organism>
<gene>
    <name evidence="1" type="ORF">GCM10009681_19420</name>
</gene>
<dbReference type="Proteomes" id="UP001500655">
    <property type="component" value="Unassembled WGS sequence"/>
</dbReference>
<name>A0ABP4W6U1_9ACTN</name>
<evidence type="ECO:0000313" key="2">
    <source>
        <dbReference type="Proteomes" id="UP001500655"/>
    </source>
</evidence>
<dbReference type="InterPro" id="IPR029060">
    <property type="entry name" value="PIN-like_dom_sf"/>
</dbReference>
<protein>
    <submittedName>
        <fullName evidence="1">Uncharacterized protein</fullName>
    </submittedName>
</protein>